<dbReference type="GO" id="GO:0042752">
    <property type="term" value="P:regulation of circadian rhythm"/>
    <property type="evidence" value="ECO:0007669"/>
    <property type="project" value="TreeGrafter"/>
</dbReference>
<dbReference type="PANTHER" id="PTHR36319:SF1">
    <property type="entry name" value="PROTEIN GIGANTEA"/>
    <property type="match status" value="1"/>
</dbReference>
<organism evidence="2 3">
    <name type="scientific">Marchantia polymorpha subsp. ruderalis</name>
    <dbReference type="NCBI Taxonomy" id="1480154"/>
    <lineage>
        <taxon>Eukaryota</taxon>
        <taxon>Viridiplantae</taxon>
        <taxon>Streptophyta</taxon>
        <taxon>Embryophyta</taxon>
        <taxon>Marchantiophyta</taxon>
        <taxon>Marchantiopsida</taxon>
        <taxon>Marchantiidae</taxon>
        <taxon>Marchantiales</taxon>
        <taxon>Marchantiaceae</taxon>
        <taxon>Marchantia</taxon>
    </lineage>
</organism>
<feature type="region of interest" description="Disordered" evidence="1">
    <location>
        <begin position="144"/>
        <end position="177"/>
    </location>
</feature>
<protein>
    <recommendedName>
        <fullName evidence="4">GIGANTEA</fullName>
    </recommendedName>
</protein>
<evidence type="ECO:0008006" key="4">
    <source>
        <dbReference type="Google" id="ProtNLM"/>
    </source>
</evidence>
<gene>
    <name evidence="2" type="ORF">Mp_1g13750</name>
</gene>
<reference evidence="3" key="1">
    <citation type="journal article" date="2020" name="Curr. Biol.">
        <title>Chromatin organization in early land plants reveals an ancestral association between H3K27me3, transposons, and constitutive heterochromatin.</title>
        <authorList>
            <person name="Montgomery S.A."/>
            <person name="Tanizawa Y."/>
            <person name="Galik B."/>
            <person name="Wang N."/>
            <person name="Ito T."/>
            <person name="Mochizuki T."/>
            <person name="Akimcheva S."/>
            <person name="Bowman J.L."/>
            <person name="Cognat V."/>
            <person name="Marechal-Drouard L."/>
            <person name="Ekker H."/>
            <person name="Hong S.F."/>
            <person name="Kohchi T."/>
            <person name="Lin S.S."/>
            <person name="Liu L.D."/>
            <person name="Nakamura Y."/>
            <person name="Valeeva L.R."/>
            <person name="Shakirov E.V."/>
            <person name="Shippen D.E."/>
            <person name="Wei W.L."/>
            <person name="Yagura M."/>
            <person name="Yamaoka S."/>
            <person name="Yamato K.T."/>
            <person name="Liu C."/>
            <person name="Berger F."/>
        </authorList>
    </citation>
    <scope>NUCLEOTIDE SEQUENCE [LARGE SCALE GENOMIC DNA]</scope>
    <source>
        <strain evidence="3">Tak-1</strain>
    </source>
</reference>
<accession>A0AAF6APU2</accession>
<dbReference type="AlphaFoldDB" id="A0AAF6APU2"/>
<name>A0AAF6APU2_MARPO</name>
<dbReference type="InterPro" id="IPR026211">
    <property type="entry name" value="GIGANTEA"/>
</dbReference>
<dbReference type="Proteomes" id="UP001162541">
    <property type="component" value="Chromosome 1"/>
</dbReference>
<evidence type="ECO:0000313" key="3">
    <source>
        <dbReference type="Proteomes" id="UP001162541"/>
    </source>
</evidence>
<dbReference type="PANTHER" id="PTHR36319">
    <property type="entry name" value="PROTEIN GIGANTEA"/>
    <property type="match status" value="1"/>
</dbReference>
<evidence type="ECO:0000256" key="1">
    <source>
        <dbReference type="SAM" id="MobiDB-lite"/>
    </source>
</evidence>
<proteinExistence type="predicted"/>
<evidence type="ECO:0000313" key="2">
    <source>
        <dbReference type="EMBL" id="BBM98462.1"/>
    </source>
</evidence>
<feature type="compositionally biased region" description="Low complexity" evidence="1">
    <location>
        <begin position="152"/>
        <end position="163"/>
    </location>
</feature>
<feature type="region of interest" description="Disordered" evidence="1">
    <location>
        <begin position="223"/>
        <end position="242"/>
    </location>
</feature>
<dbReference type="GO" id="GO:0006950">
    <property type="term" value="P:response to stress"/>
    <property type="evidence" value="ECO:0007669"/>
    <property type="project" value="TreeGrafter"/>
</dbReference>
<dbReference type="PRINTS" id="PR02081">
    <property type="entry name" value="GIGANTEA"/>
</dbReference>
<sequence>MSFPGQKWLRGLQSSSLFRPPPESAIRKQAEILASVELFGHFASESFVDDIGELVRAHYPTNEHCLLDDVLATFVLHHPEHGHAVLHALLSCVIDGTLIYNKKTPPFGSFVSLFSPSTERDFSEQWALACGETLRVLTHYNRPTFRSDTRQPSGSNPSPSSSGEGSGKCSQERAGWDEYDRRSPTRLLTPWITDSLLAAPPSIRSDYFQWCGGVMGKYTAGEELRPPTTAVGGRSQGKQPQLLPSTPRWAVANGAAVILSVCDDEVSRYETADLTAAAVPALLIPPPTAQNENLLVSGLPFLEPYAHLFHRYYAVATPGATQRLLFGLLEAPPTWAPDALVVAVALVELLRAADNYTSSVQLPRDWLTIHFLRPVGAAMAQRSGTAADAAAALLYHIFSRPALLFPPPSQSQGLFSTQTLLYGTSSLAASREEAKAAAAQESEVATASGLAALLTGHGIDVECHICAIWEAAYGLRSLTPSSVDLPDLVLSTPLQPPVLSWNLLRALFRILSYLPPESPSQACLKRIFSATIEAILQRTFPLDEVKQQKDGTIVGLQAGGGGAGAKSVGMGELRAMLHCLFTESFLSPELAAHLLSEALSLCLSHDASRQLERRKATGKDGGSSLTMDEDIYGGKEIFRTSTIDVSGKQRGAVATFDSYVIAAVCALACEVQFFPFSPAYFTIMKPPSVVMTRPDADGQVSSSGARDGQRSLSLLSNRFPIGVANVLEHTKRLLGLLELLLGVSPSFAGTGSSSSRTSTNEILGQAVGAAHMSDLLGHSRACLHSLTGIMRCKWDPGICLKASAVLSAIESNGDLVAIATHGRNGFGGPDCTIGIKRDLEQAWNTSIEDQFKPSQLQKLSRVSGLPGNLRGGSSEKGPNIPNGYGPVGEARGSFPLEASDVASLLCKDRRNGRNGTLDTSLKSVLVGKQHLAIGATALLCQRLILAPDIPNAIEGTSAERGWGQVVEALCNISAAFPGKVARFVVSQAEAELRPWTIKDDGPSQQSLWRINTRVVCLLSDLLRLTHLPEIVKVVVHDGALLRRATDGMTLDGEACKLPQLELLEAAALAAQAALKWEEPNEEVADQLFSLLRERLPATVRCLSHNSTHVRAMSVARLRDMLYMESLRSSSSRKSSEGSEREEANGTGNWRRYVEQCVVWEVHCRRAGGMSISLLANAASALGCPIPV</sequence>
<dbReference type="EMBL" id="AP019866">
    <property type="protein sequence ID" value="BBM98462.1"/>
    <property type="molecule type" value="Genomic_DNA"/>
</dbReference>
<dbReference type="GO" id="GO:0005634">
    <property type="term" value="C:nucleus"/>
    <property type="evidence" value="ECO:0007669"/>
    <property type="project" value="TreeGrafter"/>
</dbReference>